<gene>
    <name evidence="1" type="ORF">PC9H_004097</name>
</gene>
<keyword evidence="2" id="KW-1185">Reference proteome</keyword>
<dbReference type="Proteomes" id="UP000623687">
    <property type="component" value="Unassembled WGS sequence"/>
</dbReference>
<evidence type="ECO:0000313" key="2">
    <source>
        <dbReference type="Proteomes" id="UP000623687"/>
    </source>
</evidence>
<dbReference type="OrthoDB" id="10513323at2759"/>
<dbReference type="AlphaFoldDB" id="A0A8H6ZZM2"/>
<sequence>MSGRLAILIKPAYVPPHQVRIVARGDQFSQAEADDSWEPAKYLTTKPRPIILLWKVSTLVLTILAL</sequence>
<dbReference type="EMBL" id="JACETU010000002">
    <property type="protein sequence ID" value="KAF7437260.1"/>
    <property type="molecule type" value="Genomic_DNA"/>
</dbReference>
<proteinExistence type="predicted"/>
<accession>A0A8H6ZZM2</accession>
<dbReference type="RefSeq" id="XP_036635159.1">
    <property type="nucleotide sequence ID" value="XM_036773686.1"/>
</dbReference>
<protein>
    <submittedName>
        <fullName evidence="1">Uncharacterized protein</fullName>
    </submittedName>
</protein>
<name>A0A8H6ZZM2_PLEOS</name>
<reference evidence="1" key="1">
    <citation type="submission" date="2019-07" db="EMBL/GenBank/DDBJ databases">
        <authorList>
            <person name="Palmer J.M."/>
        </authorList>
    </citation>
    <scope>NUCLEOTIDE SEQUENCE</scope>
    <source>
        <strain evidence="1">PC9</strain>
    </source>
</reference>
<dbReference type="VEuPathDB" id="FungiDB:PC9H_004097"/>
<organism evidence="1 2">
    <name type="scientific">Pleurotus ostreatus</name>
    <name type="common">Oyster mushroom</name>
    <name type="synonym">White-rot fungus</name>
    <dbReference type="NCBI Taxonomy" id="5322"/>
    <lineage>
        <taxon>Eukaryota</taxon>
        <taxon>Fungi</taxon>
        <taxon>Dikarya</taxon>
        <taxon>Basidiomycota</taxon>
        <taxon>Agaricomycotina</taxon>
        <taxon>Agaricomycetes</taxon>
        <taxon>Agaricomycetidae</taxon>
        <taxon>Agaricales</taxon>
        <taxon>Pleurotineae</taxon>
        <taxon>Pleurotaceae</taxon>
        <taxon>Pleurotus</taxon>
    </lineage>
</organism>
<dbReference type="GeneID" id="59373915"/>
<comment type="caution">
    <text evidence="1">The sequence shown here is derived from an EMBL/GenBank/DDBJ whole genome shotgun (WGS) entry which is preliminary data.</text>
</comment>
<evidence type="ECO:0000313" key="1">
    <source>
        <dbReference type="EMBL" id="KAF7437260.1"/>
    </source>
</evidence>